<evidence type="ECO:0000256" key="1">
    <source>
        <dbReference type="SAM" id="MobiDB-lite"/>
    </source>
</evidence>
<keyword evidence="3" id="KW-1185">Reference proteome</keyword>
<feature type="compositionally biased region" description="Polar residues" evidence="1">
    <location>
        <begin position="34"/>
        <end position="44"/>
    </location>
</feature>
<dbReference type="InParanoid" id="A0A0Q9WPW4"/>
<gene>
    <name evidence="2" type="primary">Dvir\GJ26156</name>
    <name evidence="2" type="ORF">Dvir_GJ26156</name>
</gene>
<proteinExistence type="predicted"/>
<feature type="region of interest" description="Disordered" evidence="1">
    <location>
        <begin position="106"/>
        <end position="129"/>
    </location>
</feature>
<evidence type="ECO:0000313" key="3">
    <source>
        <dbReference type="Proteomes" id="UP000008792"/>
    </source>
</evidence>
<protein>
    <submittedName>
        <fullName evidence="2">Uncharacterized protein, isoform B</fullName>
    </submittedName>
</protein>
<dbReference type="Proteomes" id="UP000008792">
    <property type="component" value="Unassembled WGS sequence"/>
</dbReference>
<evidence type="ECO:0000313" key="2">
    <source>
        <dbReference type="EMBL" id="KRF82336.1"/>
    </source>
</evidence>
<accession>A0A0Q9WPW4</accession>
<name>A0A0Q9WPW4_DROVI</name>
<organism evidence="2 3">
    <name type="scientific">Drosophila virilis</name>
    <name type="common">Fruit fly</name>
    <dbReference type="NCBI Taxonomy" id="7244"/>
    <lineage>
        <taxon>Eukaryota</taxon>
        <taxon>Metazoa</taxon>
        <taxon>Ecdysozoa</taxon>
        <taxon>Arthropoda</taxon>
        <taxon>Hexapoda</taxon>
        <taxon>Insecta</taxon>
        <taxon>Pterygota</taxon>
        <taxon>Neoptera</taxon>
        <taxon>Endopterygota</taxon>
        <taxon>Diptera</taxon>
        <taxon>Brachycera</taxon>
        <taxon>Muscomorpha</taxon>
        <taxon>Ephydroidea</taxon>
        <taxon>Drosophilidae</taxon>
        <taxon>Drosophila</taxon>
    </lineage>
</organism>
<sequence length="129" mass="15024">MSGIFNIFGTVYQLAASAANIIFFKRLSDEPSVQDDQNQEVNTDNTDEEMSDEQIELPNYKPVRELRRSARLREKKREIHCVCAEVDGQFHKLYELPYYVVSPSADMKQAKRREAARQKMRNRNPDPEA</sequence>
<feature type="compositionally biased region" description="Basic and acidic residues" evidence="1">
    <location>
        <begin position="108"/>
        <end position="129"/>
    </location>
</feature>
<dbReference type="EMBL" id="CH940651">
    <property type="protein sequence ID" value="KRF82336.1"/>
    <property type="molecule type" value="Genomic_DNA"/>
</dbReference>
<reference evidence="2 3" key="1">
    <citation type="journal article" date="2007" name="Nature">
        <title>Evolution of genes and genomes on the Drosophila phylogeny.</title>
        <authorList>
            <consortium name="Drosophila 12 Genomes Consortium"/>
            <person name="Clark A.G."/>
            <person name="Eisen M.B."/>
            <person name="Smith D.R."/>
            <person name="Bergman C.M."/>
            <person name="Oliver B."/>
            <person name="Markow T.A."/>
            <person name="Kaufman T.C."/>
            <person name="Kellis M."/>
            <person name="Gelbart W."/>
            <person name="Iyer V.N."/>
            <person name="Pollard D.A."/>
            <person name="Sackton T.B."/>
            <person name="Larracuente A.M."/>
            <person name="Singh N.D."/>
            <person name="Abad J.P."/>
            <person name="Abt D.N."/>
            <person name="Adryan B."/>
            <person name="Aguade M."/>
            <person name="Akashi H."/>
            <person name="Anderson W.W."/>
            <person name="Aquadro C.F."/>
            <person name="Ardell D.H."/>
            <person name="Arguello R."/>
            <person name="Artieri C.G."/>
            <person name="Barbash D.A."/>
            <person name="Barker D."/>
            <person name="Barsanti P."/>
            <person name="Batterham P."/>
            <person name="Batzoglou S."/>
            <person name="Begun D."/>
            <person name="Bhutkar A."/>
            <person name="Blanco E."/>
            <person name="Bosak S.A."/>
            <person name="Bradley R.K."/>
            <person name="Brand A.D."/>
            <person name="Brent M.R."/>
            <person name="Brooks A.N."/>
            <person name="Brown R.H."/>
            <person name="Butlin R.K."/>
            <person name="Caggese C."/>
            <person name="Calvi B.R."/>
            <person name="Bernardo de Carvalho A."/>
            <person name="Caspi A."/>
            <person name="Castrezana S."/>
            <person name="Celniker S.E."/>
            <person name="Chang J.L."/>
            <person name="Chapple C."/>
            <person name="Chatterji S."/>
            <person name="Chinwalla A."/>
            <person name="Civetta A."/>
            <person name="Clifton S.W."/>
            <person name="Comeron J.M."/>
            <person name="Costello J.C."/>
            <person name="Coyne J.A."/>
            <person name="Daub J."/>
            <person name="David R.G."/>
            <person name="Delcher A.L."/>
            <person name="Delehaunty K."/>
            <person name="Do C.B."/>
            <person name="Ebling H."/>
            <person name="Edwards K."/>
            <person name="Eickbush T."/>
            <person name="Evans J.D."/>
            <person name="Filipski A."/>
            <person name="Findeiss S."/>
            <person name="Freyhult E."/>
            <person name="Fulton L."/>
            <person name="Fulton R."/>
            <person name="Garcia A.C."/>
            <person name="Gardiner A."/>
            <person name="Garfield D.A."/>
            <person name="Garvin B.E."/>
            <person name="Gibson G."/>
            <person name="Gilbert D."/>
            <person name="Gnerre S."/>
            <person name="Godfrey J."/>
            <person name="Good R."/>
            <person name="Gotea V."/>
            <person name="Gravely B."/>
            <person name="Greenberg A.J."/>
            <person name="Griffiths-Jones S."/>
            <person name="Gross S."/>
            <person name="Guigo R."/>
            <person name="Gustafson E.A."/>
            <person name="Haerty W."/>
            <person name="Hahn M.W."/>
            <person name="Halligan D.L."/>
            <person name="Halpern A.L."/>
            <person name="Halter G.M."/>
            <person name="Han M.V."/>
            <person name="Heger A."/>
            <person name="Hillier L."/>
            <person name="Hinrichs A.S."/>
            <person name="Holmes I."/>
            <person name="Hoskins R.A."/>
            <person name="Hubisz M.J."/>
            <person name="Hultmark D."/>
            <person name="Huntley M.A."/>
            <person name="Jaffe D.B."/>
            <person name="Jagadeeshan S."/>
            <person name="Jeck W.R."/>
            <person name="Johnson J."/>
            <person name="Jones C.D."/>
            <person name="Jordan W.C."/>
            <person name="Karpen G.H."/>
            <person name="Kataoka E."/>
            <person name="Keightley P.D."/>
            <person name="Kheradpour P."/>
            <person name="Kirkness E.F."/>
            <person name="Koerich L.B."/>
            <person name="Kristiansen K."/>
            <person name="Kudrna D."/>
            <person name="Kulathinal R.J."/>
            <person name="Kumar S."/>
            <person name="Kwok R."/>
            <person name="Lander E."/>
            <person name="Langley C.H."/>
            <person name="Lapoint R."/>
            <person name="Lazzaro B.P."/>
            <person name="Lee S.J."/>
            <person name="Levesque L."/>
            <person name="Li R."/>
            <person name="Lin C.F."/>
            <person name="Lin M.F."/>
            <person name="Lindblad-Toh K."/>
            <person name="Llopart A."/>
            <person name="Long M."/>
            <person name="Low L."/>
            <person name="Lozovsky E."/>
            <person name="Lu J."/>
            <person name="Luo M."/>
            <person name="Machado C.A."/>
            <person name="Makalowski W."/>
            <person name="Marzo M."/>
            <person name="Matsuda M."/>
            <person name="Matzkin L."/>
            <person name="McAllister B."/>
            <person name="McBride C.S."/>
            <person name="McKernan B."/>
            <person name="McKernan K."/>
            <person name="Mendez-Lago M."/>
            <person name="Minx P."/>
            <person name="Mollenhauer M.U."/>
            <person name="Montooth K."/>
            <person name="Mount S.M."/>
            <person name="Mu X."/>
            <person name="Myers E."/>
            <person name="Negre B."/>
            <person name="Newfeld S."/>
            <person name="Nielsen R."/>
            <person name="Noor M.A."/>
            <person name="O'Grady P."/>
            <person name="Pachter L."/>
            <person name="Papaceit M."/>
            <person name="Parisi M.J."/>
            <person name="Parisi M."/>
            <person name="Parts L."/>
            <person name="Pedersen J.S."/>
            <person name="Pesole G."/>
            <person name="Phillippy A.M."/>
            <person name="Ponting C.P."/>
            <person name="Pop M."/>
            <person name="Porcelli D."/>
            <person name="Powell J.R."/>
            <person name="Prohaska S."/>
            <person name="Pruitt K."/>
            <person name="Puig M."/>
            <person name="Quesneville H."/>
            <person name="Ram K.R."/>
            <person name="Rand D."/>
            <person name="Rasmussen M.D."/>
            <person name="Reed L.K."/>
            <person name="Reenan R."/>
            <person name="Reily A."/>
            <person name="Remington K.A."/>
            <person name="Rieger T.T."/>
            <person name="Ritchie M.G."/>
            <person name="Robin C."/>
            <person name="Rogers Y.H."/>
            <person name="Rohde C."/>
            <person name="Rozas J."/>
            <person name="Rubenfield M.J."/>
            <person name="Ruiz A."/>
            <person name="Russo S."/>
            <person name="Salzberg S.L."/>
            <person name="Sanchez-Gracia A."/>
            <person name="Saranga D.J."/>
            <person name="Sato H."/>
            <person name="Schaeffer S.W."/>
            <person name="Schatz M.C."/>
            <person name="Schlenke T."/>
            <person name="Schwartz R."/>
            <person name="Segarra C."/>
            <person name="Singh R.S."/>
            <person name="Sirot L."/>
            <person name="Sirota M."/>
            <person name="Sisneros N.B."/>
            <person name="Smith C.D."/>
            <person name="Smith T.F."/>
            <person name="Spieth J."/>
            <person name="Stage D.E."/>
            <person name="Stark A."/>
            <person name="Stephan W."/>
            <person name="Strausberg R.L."/>
            <person name="Strempel S."/>
            <person name="Sturgill D."/>
            <person name="Sutton G."/>
            <person name="Sutton G.G."/>
            <person name="Tao W."/>
            <person name="Teichmann S."/>
            <person name="Tobari Y.N."/>
            <person name="Tomimura Y."/>
            <person name="Tsolas J.M."/>
            <person name="Valente V.L."/>
            <person name="Venter E."/>
            <person name="Venter J.C."/>
            <person name="Vicario S."/>
            <person name="Vieira F.G."/>
            <person name="Vilella A.J."/>
            <person name="Villasante A."/>
            <person name="Walenz B."/>
            <person name="Wang J."/>
            <person name="Wasserman M."/>
            <person name="Watts T."/>
            <person name="Wilson D."/>
            <person name="Wilson R.K."/>
            <person name="Wing R.A."/>
            <person name="Wolfner M.F."/>
            <person name="Wong A."/>
            <person name="Wong G.K."/>
            <person name="Wu C.I."/>
            <person name="Wu G."/>
            <person name="Yamamoto D."/>
            <person name="Yang H.P."/>
            <person name="Yang S.P."/>
            <person name="Yorke J.A."/>
            <person name="Yoshida K."/>
            <person name="Zdobnov E."/>
            <person name="Zhang P."/>
            <person name="Zhang Y."/>
            <person name="Zimin A.V."/>
            <person name="Baldwin J."/>
            <person name="Abdouelleil A."/>
            <person name="Abdulkadir J."/>
            <person name="Abebe A."/>
            <person name="Abera B."/>
            <person name="Abreu J."/>
            <person name="Acer S.C."/>
            <person name="Aftuck L."/>
            <person name="Alexander A."/>
            <person name="An P."/>
            <person name="Anderson E."/>
            <person name="Anderson S."/>
            <person name="Arachi H."/>
            <person name="Azer M."/>
            <person name="Bachantsang P."/>
            <person name="Barry A."/>
            <person name="Bayul T."/>
            <person name="Berlin A."/>
            <person name="Bessette D."/>
            <person name="Bloom T."/>
            <person name="Blye J."/>
            <person name="Boguslavskiy L."/>
            <person name="Bonnet C."/>
            <person name="Boukhgalter B."/>
            <person name="Bourzgui I."/>
            <person name="Brown A."/>
            <person name="Cahill P."/>
            <person name="Channer S."/>
            <person name="Cheshatsang Y."/>
            <person name="Chuda L."/>
            <person name="Citroen M."/>
            <person name="Collymore A."/>
            <person name="Cooke P."/>
            <person name="Costello M."/>
            <person name="D'Aco K."/>
            <person name="Daza R."/>
            <person name="De Haan G."/>
            <person name="DeGray S."/>
            <person name="DeMaso C."/>
            <person name="Dhargay N."/>
            <person name="Dooley K."/>
            <person name="Dooley E."/>
            <person name="Doricent M."/>
            <person name="Dorje P."/>
            <person name="Dorjee K."/>
            <person name="Dupes A."/>
            <person name="Elong R."/>
            <person name="Falk J."/>
            <person name="Farina A."/>
            <person name="Faro S."/>
            <person name="Ferguson D."/>
            <person name="Fisher S."/>
            <person name="Foley C.D."/>
            <person name="Franke A."/>
            <person name="Friedrich D."/>
            <person name="Gadbois L."/>
            <person name="Gearin G."/>
            <person name="Gearin C.R."/>
            <person name="Giannoukos G."/>
            <person name="Goode T."/>
            <person name="Graham J."/>
            <person name="Grandbois E."/>
            <person name="Grewal S."/>
            <person name="Gyaltsen K."/>
            <person name="Hafez N."/>
            <person name="Hagos B."/>
            <person name="Hall J."/>
            <person name="Henson C."/>
            <person name="Hollinger A."/>
            <person name="Honan T."/>
            <person name="Huard M.D."/>
            <person name="Hughes L."/>
            <person name="Hurhula B."/>
            <person name="Husby M.E."/>
            <person name="Kamat A."/>
            <person name="Kanga B."/>
            <person name="Kashin S."/>
            <person name="Khazanovich D."/>
            <person name="Kisner P."/>
            <person name="Lance K."/>
            <person name="Lara M."/>
            <person name="Lee W."/>
            <person name="Lennon N."/>
            <person name="Letendre F."/>
            <person name="LeVine R."/>
            <person name="Lipovsky A."/>
            <person name="Liu X."/>
            <person name="Liu J."/>
            <person name="Liu S."/>
            <person name="Lokyitsang T."/>
            <person name="Lokyitsang Y."/>
            <person name="Lubonja R."/>
            <person name="Lui A."/>
            <person name="MacDonald P."/>
            <person name="Magnisalis V."/>
            <person name="Maru K."/>
            <person name="Matthews C."/>
            <person name="McCusker W."/>
            <person name="McDonough S."/>
            <person name="Mehta T."/>
            <person name="Meldrim J."/>
            <person name="Meneus L."/>
            <person name="Mihai O."/>
            <person name="Mihalev A."/>
            <person name="Mihova T."/>
            <person name="Mittelman R."/>
            <person name="Mlenga V."/>
            <person name="Montmayeur A."/>
            <person name="Mulrain L."/>
            <person name="Navidi A."/>
            <person name="Naylor J."/>
            <person name="Negash T."/>
            <person name="Nguyen T."/>
            <person name="Nguyen N."/>
            <person name="Nicol R."/>
            <person name="Norbu C."/>
            <person name="Norbu N."/>
            <person name="Novod N."/>
            <person name="O'Neill B."/>
            <person name="Osman S."/>
            <person name="Markiewicz E."/>
            <person name="Oyono O.L."/>
            <person name="Patti C."/>
            <person name="Phunkhang P."/>
            <person name="Pierre F."/>
            <person name="Priest M."/>
            <person name="Raghuraman S."/>
            <person name="Rege F."/>
            <person name="Reyes R."/>
            <person name="Rise C."/>
            <person name="Rogov P."/>
            <person name="Ross K."/>
            <person name="Ryan E."/>
            <person name="Settipalli S."/>
            <person name="Shea T."/>
            <person name="Sherpa N."/>
            <person name="Shi L."/>
            <person name="Shih D."/>
            <person name="Sparrow T."/>
            <person name="Spaulding J."/>
            <person name="Stalker J."/>
            <person name="Stange-Thomann N."/>
            <person name="Stavropoulos S."/>
            <person name="Stone C."/>
            <person name="Strader C."/>
            <person name="Tesfaye S."/>
            <person name="Thomson T."/>
            <person name="Thoulutsang Y."/>
            <person name="Thoulutsang D."/>
            <person name="Topham K."/>
            <person name="Topping I."/>
            <person name="Tsamla T."/>
            <person name="Vassiliev H."/>
            <person name="Vo A."/>
            <person name="Wangchuk T."/>
            <person name="Wangdi T."/>
            <person name="Weiand M."/>
            <person name="Wilkinson J."/>
            <person name="Wilson A."/>
            <person name="Yadav S."/>
            <person name="Young G."/>
            <person name="Yu Q."/>
            <person name="Zembek L."/>
            <person name="Zhong D."/>
            <person name="Zimmer A."/>
            <person name="Zwirko Z."/>
            <person name="Jaffe D.B."/>
            <person name="Alvarez P."/>
            <person name="Brockman W."/>
            <person name="Butler J."/>
            <person name="Chin C."/>
            <person name="Gnerre S."/>
            <person name="Grabherr M."/>
            <person name="Kleber M."/>
            <person name="Mauceli E."/>
            <person name="MacCallum I."/>
        </authorList>
    </citation>
    <scope>NUCLEOTIDE SEQUENCE [LARGE SCALE GENOMIC DNA]</scope>
    <source>
        <strain evidence="3">Tucson 15010-1051.87</strain>
    </source>
</reference>
<feature type="region of interest" description="Disordered" evidence="1">
    <location>
        <begin position="32"/>
        <end position="52"/>
    </location>
</feature>
<dbReference type="AlphaFoldDB" id="A0A0Q9WPW4"/>